<dbReference type="AlphaFoldDB" id="A0AAN8YUD8"/>
<feature type="non-terminal residue" evidence="1">
    <location>
        <position position="1"/>
    </location>
</feature>
<dbReference type="Proteomes" id="UP001370490">
    <property type="component" value="Unassembled WGS sequence"/>
</dbReference>
<dbReference type="PANTHER" id="PTHR24222">
    <property type="entry name" value="ABC TRANSPORTER B FAMILY"/>
    <property type="match status" value="1"/>
</dbReference>
<evidence type="ECO:0000313" key="1">
    <source>
        <dbReference type="EMBL" id="KAK6913411.1"/>
    </source>
</evidence>
<gene>
    <name evidence="1" type="ORF">RJ641_023012</name>
</gene>
<dbReference type="EMBL" id="JBAMMX010000027">
    <property type="protein sequence ID" value="KAK6913411.1"/>
    <property type="molecule type" value="Genomic_DNA"/>
</dbReference>
<comment type="caution">
    <text evidence="1">The sequence shown here is derived from an EMBL/GenBank/DDBJ whole genome shotgun (WGS) entry which is preliminary data.</text>
</comment>
<reference evidence="1 2" key="1">
    <citation type="submission" date="2023-12" db="EMBL/GenBank/DDBJ databases">
        <title>A high-quality genome assembly for Dillenia turbinata (Dilleniales).</title>
        <authorList>
            <person name="Chanderbali A."/>
        </authorList>
    </citation>
    <scope>NUCLEOTIDE SEQUENCE [LARGE SCALE GENOMIC DNA]</scope>
    <source>
        <strain evidence="1">LSX21</strain>
        <tissue evidence="1">Leaf</tissue>
    </source>
</reference>
<accession>A0AAN8YUD8</accession>
<dbReference type="GO" id="GO:0009941">
    <property type="term" value="C:chloroplast envelope"/>
    <property type="evidence" value="ECO:0007669"/>
    <property type="project" value="TreeGrafter"/>
</dbReference>
<evidence type="ECO:0000313" key="2">
    <source>
        <dbReference type="Proteomes" id="UP001370490"/>
    </source>
</evidence>
<dbReference type="Gene3D" id="3.40.50.300">
    <property type="entry name" value="P-loop containing nucleotide triphosphate hydrolases"/>
    <property type="match status" value="4"/>
</dbReference>
<sequence>ISKISMPNLLATSIFSAQNGQTVVFYRNCQLLLLLCFISGYVKRLRENLYTALMYQVVLKQEDVERAEKLAHAHEFISSLPNGYRTFDDYLLSGGQKQLTAIDIAILRDTPILILDEVTSALDAESEHYIKVKLLRKNLYAPQMYQISKISMPNLLATSIFSAQNGQTVVKRLRENLYTALITFDDYLLSGGQKQLTAIDIAILRDTPILILDEVTSALDAESEHYIKVKLLRKNLYAPQMYQISKISMPNLLATSIFSAQNGQTVTSGMSNGHDMVVVLKQEDVERAEKLAHAHEFISSLPNGYRTFDDYLLSGGQKQLTAIDIAILRDTPILILDEVTSALDAESEHYIKVKLLRKNLYAPQMLVLVSVEKAHFSTFYCAHMSPQMVKFLLMVSHLRVLDIWGPRHNIEYVGQPRGRHYSRFRIVSRPFGTMQEPRHFHMDIISNISFGCTTDPTQEDVERAEKFAHVCEFISSLPNVGGTKAADCNCNSNPSDTPILILEKATSALDAENEQYIMAISTTKVCDKIVVMDGDQIVE</sequence>
<keyword evidence="2" id="KW-1185">Reference proteome</keyword>
<dbReference type="InterPro" id="IPR027417">
    <property type="entry name" value="P-loop_NTPase"/>
</dbReference>
<dbReference type="SUPFAM" id="SSF52540">
    <property type="entry name" value="P-loop containing nucleoside triphosphate hydrolases"/>
    <property type="match status" value="4"/>
</dbReference>
<organism evidence="1 2">
    <name type="scientific">Dillenia turbinata</name>
    <dbReference type="NCBI Taxonomy" id="194707"/>
    <lineage>
        <taxon>Eukaryota</taxon>
        <taxon>Viridiplantae</taxon>
        <taxon>Streptophyta</taxon>
        <taxon>Embryophyta</taxon>
        <taxon>Tracheophyta</taxon>
        <taxon>Spermatophyta</taxon>
        <taxon>Magnoliopsida</taxon>
        <taxon>eudicotyledons</taxon>
        <taxon>Gunneridae</taxon>
        <taxon>Pentapetalae</taxon>
        <taxon>Dilleniales</taxon>
        <taxon>Dilleniaceae</taxon>
        <taxon>Dillenia</taxon>
    </lineage>
</organism>
<dbReference type="InterPro" id="IPR039421">
    <property type="entry name" value="Type_1_exporter"/>
</dbReference>
<name>A0AAN8YUD8_9MAGN</name>
<dbReference type="PANTHER" id="PTHR24222:SF56">
    <property type="entry name" value="ABC TRANSPORTER B FAMILY MEMBER 26, CHLOROPLASTIC"/>
    <property type="match status" value="1"/>
</dbReference>
<proteinExistence type="predicted"/>
<evidence type="ECO:0008006" key="3">
    <source>
        <dbReference type="Google" id="ProtNLM"/>
    </source>
</evidence>
<dbReference type="GO" id="GO:0042626">
    <property type="term" value="F:ATPase-coupled transmembrane transporter activity"/>
    <property type="evidence" value="ECO:0007669"/>
    <property type="project" value="TreeGrafter"/>
</dbReference>
<feature type="non-terminal residue" evidence="1">
    <location>
        <position position="539"/>
    </location>
</feature>
<protein>
    <recommendedName>
        <fullName evidence="3">ABC transporter domain-containing protein</fullName>
    </recommendedName>
</protein>